<sequence length="253" mass="29830">MDYRNLDSWYKGKCHAPGIIVEEEAEITENSEDTHFAAEEPDYDLAYDELESIKGRLLLLRSKLLITPPDPCEQKYPIPLEDESFRTPNQQLLLQLRRSNCVLKCQLQKLMQHLQTTRSQIKVLEAMRGQLNKCLGKMTSEVQKFQSFQQKAIEFFGICLERHEQVKMCKVDNEHFGAKVQAMMNHTQARLRYLVPMRCHNQLHYDLSVELILIRIFLHSLFSNMIEDWNHCKRHFTQRNWCCSAILPPVDKH</sequence>
<dbReference type="GeneID" id="117568481"/>
<protein>
    <submittedName>
        <fullName evidence="2">Uncharacterized protein LOC117568481</fullName>
    </submittedName>
</protein>
<dbReference type="Proteomes" id="UP000515160">
    <property type="component" value="Chromosome 3"/>
</dbReference>
<evidence type="ECO:0000313" key="1">
    <source>
        <dbReference type="Proteomes" id="UP000515160"/>
    </source>
</evidence>
<accession>A0A6P8WS35</accession>
<evidence type="ECO:0000313" key="2">
    <source>
        <dbReference type="RefSeq" id="XP_034105059.1"/>
    </source>
</evidence>
<gene>
    <name evidence="2" type="primary">LOC117568481</name>
</gene>
<dbReference type="OrthoDB" id="7864818at2759"/>
<keyword evidence="1" id="KW-1185">Reference proteome</keyword>
<proteinExistence type="predicted"/>
<organism evidence="1 2">
    <name type="scientific">Drosophila albomicans</name>
    <name type="common">Fruit fly</name>
    <dbReference type="NCBI Taxonomy" id="7291"/>
    <lineage>
        <taxon>Eukaryota</taxon>
        <taxon>Metazoa</taxon>
        <taxon>Ecdysozoa</taxon>
        <taxon>Arthropoda</taxon>
        <taxon>Hexapoda</taxon>
        <taxon>Insecta</taxon>
        <taxon>Pterygota</taxon>
        <taxon>Neoptera</taxon>
        <taxon>Endopterygota</taxon>
        <taxon>Diptera</taxon>
        <taxon>Brachycera</taxon>
        <taxon>Muscomorpha</taxon>
        <taxon>Ephydroidea</taxon>
        <taxon>Drosophilidae</taxon>
        <taxon>Drosophila</taxon>
    </lineage>
</organism>
<reference evidence="2" key="1">
    <citation type="submission" date="2025-08" db="UniProtKB">
        <authorList>
            <consortium name="RefSeq"/>
        </authorList>
    </citation>
    <scope>IDENTIFICATION</scope>
    <source>
        <strain evidence="2">15112-1751.03</strain>
        <tissue evidence="2">Whole Adult</tissue>
    </source>
</reference>
<dbReference type="Pfam" id="PF15960">
    <property type="entry name" value="DUF4763"/>
    <property type="match status" value="1"/>
</dbReference>
<dbReference type="AlphaFoldDB" id="A0A6P8WS35"/>
<dbReference type="InterPro" id="IPR031883">
    <property type="entry name" value="DUF4763"/>
</dbReference>
<dbReference type="RefSeq" id="XP_034105059.1">
    <property type="nucleotide sequence ID" value="XM_034249168.2"/>
</dbReference>
<name>A0A6P8WS35_DROAB</name>